<evidence type="ECO:0000256" key="6">
    <source>
        <dbReference type="ARBA" id="ARBA00052504"/>
    </source>
</evidence>
<dbReference type="NCBIfam" id="TIGR01509">
    <property type="entry name" value="HAD-SF-IA-v3"/>
    <property type="match status" value="1"/>
</dbReference>
<dbReference type="AlphaFoldDB" id="A0AA88YE15"/>
<comment type="caution">
    <text evidence="9">The sequence shown here is derived from an EMBL/GenBank/DDBJ whole genome shotgun (WGS) entry which is preliminary data.</text>
</comment>
<dbReference type="EMBL" id="VSWD01000008">
    <property type="protein sequence ID" value="KAK3094806.1"/>
    <property type="molecule type" value="Genomic_DNA"/>
</dbReference>
<evidence type="ECO:0000256" key="1">
    <source>
        <dbReference type="ARBA" id="ARBA00001946"/>
    </source>
</evidence>
<evidence type="ECO:0000256" key="2">
    <source>
        <dbReference type="ARBA" id="ARBA00006171"/>
    </source>
</evidence>
<comment type="cofactor">
    <cofactor evidence="1">
        <name>Mg(2+)</name>
        <dbReference type="ChEBI" id="CHEBI:18420"/>
    </cofactor>
</comment>
<organism evidence="9 10">
    <name type="scientific">Pinctada imbricata</name>
    <name type="common">Atlantic pearl-oyster</name>
    <name type="synonym">Pinctada martensii</name>
    <dbReference type="NCBI Taxonomy" id="66713"/>
    <lineage>
        <taxon>Eukaryota</taxon>
        <taxon>Metazoa</taxon>
        <taxon>Spiralia</taxon>
        <taxon>Lophotrochozoa</taxon>
        <taxon>Mollusca</taxon>
        <taxon>Bivalvia</taxon>
        <taxon>Autobranchia</taxon>
        <taxon>Pteriomorphia</taxon>
        <taxon>Pterioida</taxon>
        <taxon>Pterioidea</taxon>
        <taxon>Pteriidae</taxon>
        <taxon>Pinctada</taxon>
    </lineage>
</organism>
<dbReference type="InterPro" id="IPR006439">
    <property type="entry name" value="HAD-SF_hydro_IA"/>
</dbReference>
<dbReference type="InterPro" id="IPR023198">
    <property type="entry name" value="PGP-like_dom2"/>
</dbReference>
<comment type="catalytic activity">
    <reaction evidence="6">
        <text>psi-UMP + H2O = pseudouridine + phosphate</text>
        <dbReference type="Rhea" id="RHEA:10944"/>
        <dbReference type="ChEBI" id="CHEBI:15377"/>
        <dbReference type="ChEBI" id="CHEBI:17802"/>
        <dbReference type="ChEBI" id="CHEBI:43474"/>
        <dbReference type="ChEBI" id="CHEBI:58380"/>
        <dbReference type="EC" id="3.1.3.96"/>
    </reaction>
</comment>
<evidence type="ECO:0000256" key="5">
    <source>
        <dbReference type="ARBA" id="ARBA00022842"/>
    </source>
</evidence>
<keyword evidence="10" id="KW-1185">Reference proteome</keyword>
<dbReference type="FunFam" id="3.40.50.1000:FF:000055">
    <property type="entry name" value="Haloacid dehalogenase-like hydrolase family protein"/>
    <property type="match status" value="1"/>
</dbReference>
<comment type="similarity">
    <text evidence="2">Belongs to the HAD-like hydrolase superfamily. CbbY/CbbZ/Gph/YieH family.</text>
</comment>
<name>A0AA88YE15_PINIB</name>
<proteinExistence type="inferred from homology"/>
<dbReference type="Gene3D" id="1.10.150.240">
    <property type="entry name" value="Putative phosphatase, domain 2"/>
    <property type="match status" value="1"/>
</dbReference>
<dbReference type="GO" id="GO:0046872">
    <property type="term" value="F:metal ion binding"/>
    <property type="evidence" value="ECO:0007669"/>
    <property type="project" value="UniProtKB-KW"/>
</dbReference>
<evidence type="ECO:0000256" key="4">
    <source>
        <dbReference type="ARBA" id="ARBA00022801"/>
    </source>
</evidence>
<keyword evidence="3" id="KW-0479">Metal-binding</keyword>
<dbReference type="InterPro" id="IPR036412">
    <property type="entry name" value="HAD-like_sf"/>
</dbReference>
<sequence length="223" mass="24780">MESLCGFLLIILDTEKVYVDITTKIAAEFGKTYSWEIEFKIMGKKETEAAKAIIDALELPITVDEFLERSHAEQNRLFPLVPLMPGADKLVRHLHKCNVPIAVATGSNTQSFALKSSGHKEFFSLFHHTVLSGDDPEVEHGKPAPDCFLLAAKRFKDSPDPAKVLVFEDAPNGVDAAHAAGMQCVWVPHDEQDHNTHKHKCTQILDNLENFIPESFGLPAYTS</sequence>
<evidence type="ECO:0000256" key="8">
    <source>
        <dbReference type="ARBA" id="ARBA00083904"/>
    </source>
</evidence>
<dbReference type="InterPro" id="IPR023214">
    <property type="entry name" value="HAD_sf"/>
</dbReference>
<keyword evidence="4" id="KW-0378">Hydrolase</keyword>
<dbReference type="EC" id="3.1.3.96" evidence="7"/>
<dbReference type="PANTHER" id="PTHR18901:SF38">
    <property type="entry name" value="PSEUDOURIDINE-5'-PHOSPHATASE"/>
    <property type="match status" value="1"/>
</dbReference>
<keyword evidence="5" id="KW-0460">Magnesium</keyword>
<dbReference type="GO" id="GO:1990738">
    <property type="term" value="F:pseudouridine 5'-phosphatase activity"/>
    <property type="evidence" value="ECO:0007669"/>
    <property type="project" value="UniProtKB-EC"/>
</dbReference>
<gene>
    <name evidence="9" type="ORF">FSP39_006441</name>
</gene>
<dbReference type="FunFam" id="1.10.150.240:FF:000001">
    <property type="entry name" value="Haloacid dehalogenase-like hydrolase domain"/>
    <property type="match status" value="1"/>
</dbReference>
<evidence type="ECO:0000256" key="3">
    <source>
        <dbReference type="ARBA" id="ARBA00022723"/>
    </source>
</evidence>
<dbReference type="Gene3D" id="3.40.50.1000">
    <property type="entry name" value="HAD superfamily/HAD-like"/>
    <property type="match status" value="1"/>
</dbReference>
<reference evidence="9" key="1">
    <citation type="submission" date="2019-08" db="EMBL/GenBank/DDBJ databases">
        <title>The improved chromosome-level genome for the pearl oyster Pinctada fucata martensii using PacBio sequencing and Hi-C.</title>
        <authorList>
            <person name="Zheng Z."/>
        </authorList>
    </citation>
    <scope>NUCLEOTIDE SEQUENCE</scope>
    <source>
        <strain evidence="9">ZZ-2019</strain>
        <tissue evidence="9">Adductor muscle</tissue>
    </source>
</reference>
<evidence type="ECO:0000313" key="9">
    <source>
        <dbReference type="EMBL" id="KAK3094806.1"/>
    </source>
</evidence>
<evidence type="ECO:0000256" key="7">
    <source>
        <dbReference type="ARBA" id="ARBA00066578"/>
    </source>
</evidence>
<accession>A0AA88YE15</accession>
<dbReference type="SUPFAM" id="SSF56784">
    <property type="entry name" value="HAD-like"/>
    <property type="match status" value="1"/>
</dbReference>
<evidence type="ECO:0000313" key="10">
    <source>
        <dbReference type="Proteomes" id="UP001186944"/>
    </source>
</evidence>
<dbReference type="Proteomes" id="UP001186944">
    <property type="component" value="Unassembled WGS sequence"/>
</dbReference>
<dbReference type="PANTHER" id="PTHR18901">
    <property type="entry name" value="2-DEOXYGLUCOSE-6-PHOSPHATE PHOSPHATASE 2"/>
    <property type="match status" value="1"/>
</dbReference>
<protein>
    <recommendedName>
        <fullName evidence="7">pseudouridine 5'-phosphatase</fullName>
        <ecNumber evidence="7">3.1.3.96</ecNumber>
    </recommendedName>
    <alternativeName>
        <fullName evidence="8">Pseudouridine-5'-monophosphatase</fullName>
    </alternativeName>
</protein>
<dbReference type="Pfam" id="PF00702">
    <property type="entry name" value="Hydrolase"/>
    <property type="match status" value="1"/>
</dbReference>